<accession>A0ABN6UTN2</accession>
<dbReference type="Proteomes" id="UP001242010">
    <property type="component" value="Chromosome"/>
</dbReference>
<evidence type="ECO:0000313" key="1">
    <source>
        <dbReference type="EMBL" id="BDU68081.1"/>
    </source>
</evidence>
<keyword evidence="2" id="KW-1185">Reference proteome</keyword>
<protein>
    <submittedName>
        <fullName evidence="1">Uncharacterized protein</fullName>
    </submittedName>
</protein>
<gene>
    <name evidence="1" type="ORF">GETHOR_01820</name>
</gene>
<dbReference type="EMBL" id="AP027079">
    <property type="protein sequence ID" value="BDU68081.1"/>
    <property type="molecule type" value="Genomic_DNA"/>
</dbReference>
<proteinExistence type="predicted"/>
<sequence length="197" mass="21531">MPLLLIAPPALMAQALPPVAPQALEHVQDLLEAIPEALIDGKPGTMRGLVAKAKAGWDKARPELRKAMPEPELIFIDRQLKAMQTMKPREQAVGALGISSTLSRFQGKSRQQDLLTADRATMLAWCGVDAGQWNQLPRVAEAFKPLIDQDKGQHPLVVAGIQEALKRFQANQQKHQAAGAKKALKDLLGFVDMLEKP</sequence>
<name>A0ABN6UTN2_9BACT</name>
<evidence type="ECO:0000313" key="2">
    <source>
        <dbReference type="Proteomes" id="UP001242010"/>
    </source>
</evidence>
<organism evidence="1 2">
    <name type="scientific">Geothrix oryzae</name>
    <dbReference type="NCBI Taxonomy" id="2927975"/>
    <lineage>
        <taxon>Bacteria</taxon>
        <taxon>Pseudomonadati</taxon>
        <taxon>Acidobacteriota</taxon>
        <taxon>Holophagae</taxon>
        <taxon>Holophagales</taxon>
        <taxon>Holophagaceae</taxon>
        <taxon>Geothrix</taxon>
    </lineage>
</organism>
<dbReference type="RefSeq" id="WP_286354707.1">
    <property type="nucleotide sequence ID" value="NZ_AP027079.1"/>
</dbReference>
<reference evidence="2" key="1">
    <citation type="journal article" date="2023" name="Int. J. Syst. Evol. Microbiol.">
        <title>Mesoterricola silvestris gen. nov., sp. nov., Mesoterricola sediminis sp. nov., Geothrix oryzae sp. nov., Geothrix edaphica sp. nov., Geothrix rubra sp. nov., and Geothrix limicola sp. nov., six novel members of Acidobacteriota isolated from soils.</title>
        <authorList>
            <person name="Itoh H."/>
            <person name="Sugisawa Y."/>
            <person name="Mise K."/>
            <person name="Xu Z."/>
            <person name="Kuniyasu M."/>
            <person name="Ushijima N."/>
            <person name="Kawano K."/>
            <person name="Kobayashi E."/>
            <person name="Shiratori Y."/>
            <person name="Masuda Y."/>
            <person name="Senoo K."/>
        </authorList>
    </citation>
    <scope>NUCLEOTIDE SEQUENCE [LARGE SCALE GENOMIC DNA]</scope>
    <source>
        <strain evidence="2">Red222</strain>
    </source>
</reference>